<keyword evidence="4" id="KW-1185">Reference proteome</keyword>
<keyword evidence="1" id="KW-0233">DNA recombination</keyword>
<gene>
    <name evidence="3" type="ORF">NIES2135_34180</name>
</gene>
<feature type="domain" description="Tyr recombinase" evidence="2">
    <location>
        <begin position="183"/>
        <end position="346"/>
    </location>
</feature>
<proteinExistence type="predicted"/>
<evidence type="ECO:0000256" key="1">
    <source>
        <dbReference type="ARBA" id="ARBA00023172"/>
    </source>
</evidence>
<accession>A0A1Z4JIL7</accession>
<reference evidence="3 4" key="1">
    <citation type="submission" date="2017-06" db="EMBL/GenBank/DDBJ databases">
        <title>Genome sequencing of cyanobaciteial culture collection at National Institute for Environmental Studies (NIES).</title>
        <authorList>
            <person name="Hirose Y."/>
            <person name="Shimura Y."/>
            <person name="Fujisawa T."/>
            <person name="Nakamura Y."/>
            <person name="Kawachi M."/>
        </authorList>
    </citation>
    <scope>NUCLEOTIDE SEQUENCE [LARGE SCALE GENOMIC DNA]</scope>
    <source>
        <strain evidence="3 4">NIES-2135</strain>
    </source>
</reference>
<sequence length="353" mass="40409">MGNLLQQLNDRLKAACIPVRVRSKGNALYLRGTFPTKPGDGIGRKRYDIPLKIPASKDGFKRAEREAHKLAQSLADGSFDWATYLAPGHDPESKTIAQWTEEFKAEYFRTHRIQEKTWDNTWVSTLRKLPQDEPLKDSDLLAIVLSTEPNTRNRELTCQRLQKLGDFAGLKIDLSVYAGDYAPKPREIPDDATIVEWRDRIPAPKWQWAYGVMAAFGIRPHEVYACQMVDPLTLRVHDSTKTGSRLARAIHPEWSEQWNLIEMNPPQTTRKDNRERGQLVSRQFGIQRYNLPFVPYDLRHAYAVRASVVKGLPISTAAALMGHSPDVHLRTYHRWLSDAENERVYRSLILGEG</sequence>
<evidence type="ECO:0000313" key="4">
    <source>
        <dbReference type="Proteomes" id="UP000217895"/>
    </source>
</evidence>
<evidence type="ECO:0000259" key="2">
    <source>
        <dbReference type="PROSITE" id="PS51898"/>
    </source>
</evidence>
<dbReference type="PROSITE" id="PS51898">
    <property type="entry name" value="TYR_RECOMBINASE"/>
    <property type="match status" value="1"/>
</dbReference>
<dbReference type="EMBL" id="AP018203">
    <property type="protein sequence ID" value="BAY56584.1"/>
    <property type="molecule type" value="Genomic_DNA"/>
</dbReference>
<dbReference type="AlphaFoldDB" id="A0A1Z4JIL7"/>
<dbReference type="Gene3D" id="1.10.443.10">
    <property type="entry name" value="Intergrase catalytic core"/>
    <property type="match status" value="1"/>
</dbReference>
<protein>
    <submittedName>
        <fullName evidence="3">Integrase protein</fullName>
    </submittedName>
</protein>
<name>A0A1Z4JIL7_LEPBY</name>
<dbReference type="InterPro" id="IPR002104">
    <property type="entry name" value="Integrase_catalytic"/>
</dbReference>
<dbReference type="SUPFAM" id="SSF56349">
    <property type="entry name" value="DNA breaking-rejoining enzymes"/>
    <property type="match status" value="1"/>
</dbReference>
<evidence type="ECO:0000313" key="3">
    <source>
        <dbReference type="EMBL" id="BAY56584.1"/>
    </source>
</evidence>
<dbReference type="InterPro" id="IPR013762">
    <property type="entry name" value="Integrase-like_cat_sf"/>
</dbReference>
<dbReference type="GO" id="GO:0006310">
    <property type="term" value="P:DNA recombination"/>
    <property type="evidence" value="ECO:0007669"/>
    <property type="project" value="UniProtKB-KW"/>
</dbReference>
<dbReference type="GO" id="GO:0003677">
    <property type="term" value="F:DNA binding"/>
    <property type="evidence" value="ECO:0007669"/>
    <property type="project" value="InterPro"/>
</dbReference>
<dbReference type="InterPro" id="IPR011010">
    <property type="entry name" value="DNA_brk_join_enz"/>
</dbReference>
<organism evidence="3 4">
    <name type="scientific">Leptolyngbya boryana NIES-2135</name>
    <dbReference type="NCBI Taxonomy" id="1973484"/>
    <lineage>
        <taxon>Bacteria</taxon>
        <taxon>Bacillati</taxon>
        <taxon>Cyanobacteriota</taxon>
        <taxon>Cyanophyceae</taxon>
        <taxon>Leptolyngbyales</taxon>
        <taxon>Leptolyngbyaceae</taxon>
        <taxon>Leptolyngbya group</taxon>
        <taxon>Leptolyngbya</taxon>
    </lineage>
</organism>
<dbReference type="GO" id="GO:0015074">
    <property type="term" value="P:DNA integration"/>
    <property type="evidence" value="ECO:0007669"/>
    <property type="project" value="InterPro"/>
</dbReference>
<dbReference type="Proteomes" id="UP000217895">
    <property type="component" value="Chromosome"/>
</dbReference>